<dbReference type="RefSeq" id="XP_001584074.1">
    <property type="nucleotide sequence ID" value="XM_001584024.1"/>
</dbReference>
<dbReference type="Proteomes" id="UP000001542">
    <property type="component" value="Unassembled WGS sequence"/>
</dbReference>
<keyword evidence="10" id="KW-1185">Reference proteome</keyword>
<evidence type="ECO:0000259" key="8">
    <source>
        <dbReference type="Pfam" id="PF04101"/>
    </source>
</evidence>
<evidence type="ECO:0000256" key="4">
    <source>
        <dbReference type="ARBA" id="ARBA00017468"/>
    </source>
</evidence>
<dbReference type="EMBL" id="DS113180">
    <property type="protein sequence ID" value="EAY23088.1"/>
    <property type="molecule type" value="Genomic_DNA"/>
</dbReference>
<evidence type="ECO:0000256" key="7">
    <source>
        <dbReference type="ARBA" id="ARBA00022824"/>
    </source>
</evidence>
<protein>
    <recommendedName>
        <fullName evidence="4">UDP-N-acetylglucosamine transferase subunit ALG13</fullName>
        <ecNumber evidence="3">2.4.1.141</ecNumber>
    </recommendedName>
</protein>
<dbReference type="FunCoup" id="A2D962">
    <property type="interactions" value="124"/>
</dbReference>
<reference evidence="9" key="2">
    <citation type="journal article" date="2007" name="Science">
        <title>Draft genome sequence of the sexually transmitted pathogen Trichomonas vaginalis.</title>
        <authorList>
            <person name="Carlton J.M."/>
            <person name="Hirt R.P."/>
            <person name="Silva J.C."/>
            <person name="Delcher A.L."/>
            <person name="Schatz M."/>
            <person name="Zhao Q."/>
            <person name="Wortman J.R."/>
            <person name="Bidwell S.L."/>
            <person name="Alsmark U.C.M."/>
            <person name="Besteiro S."/>
            <person name="Sicheritz-Ponten T."/>
            <person name="Noel C.J."/>
            <person name="Dacks J.B."/>
            <person name="Foster P.G."/>
            <person name="Simillion C."/>
            <person name="Van de Peer Y."/>
            <person name="Miranda-Saavedra D."/>
            <person name="Barton G.J."/>
            <person name="Westrop G.D."/>
            <person name="Mueller S."/>
            <person name="Dessi D."/>
            <person name="Fiori P.L."/>
            <person name="Ren Q."/>
            <person name="Paulsen I."/>
            <person name="Zhang H."/>
            <person name="Bastida-Corcuera F.D."/>
            <person name="Simoes-Barbosa A."/>
            <person name="Brown M.T."/>
            <person name="Hayes R.D."/>
            <person name="Mukherjee M."/>
            <person name="Okumura C.Y."/>
            <person name="Schneider R."/>
            <person name="Smith A.J."/>
            <person name="Vanacova S."/>
            <person name="Villalvazo M."/>
            <person name="Haas B.J."/>
            <person name="Pertea M."/>
            <person name="Feldblyum T.V."/>
            <person name="Utterback T.R."/>
            <person name="Shu C.L."/>
            <person name="Osoegawa K."/>
            <person name="de Jong P.J."/>
            <person name="Hrdy I."/>
            <person name="Horvathova L."/>
            <person name="Zubacova Z."/>
            <person name="Dolezal P."/>
            <person name="Malik S.B."/>
            <person name="Logsdon J.M. Jr."/>
            <person name="Henze K."/>
            <person name="Gupta A."/>
            <person name="Wang C.C."/>
            <person name="Dunne R.L."/>
            <person name="Upcroft J.A."/>
            <person name="Upcroft P."/>
            <person name="White O."/>
            <person name="Salzberg S.L."/>
            <person name="Tang P."/>
            <person name="Chiu C.-H."/>
            <person name="Lee Y.-S."/>
            <person name="Embley T.M."/>
            <person name="Coombs G.H."/>
            <person name="Mottram J.C."/>
            <person name="Tachezy J."/>
            <person name="Fraser-Liggett C.M."/>
            <person name="Johnson P.J."/>
        </authorList>
    </citation>
    <scope>NUCLEOTIDE SEQUENCE [LARGE SCALE GENOMIC DNA]</scope>
    <source>
        <strain evidence="9">G3</strain>
    </source>
</reference>
<dbReference type="PANTHER" id="PTHR12867:SF6">
    <property type="entry name" value="N-ACETYLGLUCOSAMINYLDIPHOSPHODOLICHOL N-ACETYLGLUCOSAMINYLTRANSFERASE"/>
    <property type="match status" value="1"/>
</dbReference>
<name>A2D962_TRIV3</name>
<keyword evidence="5" id="KW-0328">Glycosyltransferase</keyword>
<dbReference type="EC" id="2.4.1.141" evidence="3"/>
<comment type="similarity">
    <text evidence="2">Belongs to the glycosyltransferase 28 family.</text>
</comment>
<dbReference type="GO" id="GO:0006488">
    <property type="term" value="P:dolichol-linked oligosaccharide biosynthetic process"/>
    <property type="evidence" value="ECO:0007669"/>
    <property type="project" value="InterPro"/>
</dbReference>
<gene>
    <name evidence="9" type="ORF">TVAG_183240</name>
</gene>
<dbReference type="InParanoid" id="A2D962"/>
<evidence type="ECO:0000256" key="3">
    <source>
        <dbReference type="ARBA" id="ARBA00012614"/>
    </source>
</evidence>
<dbReference type="PANTHER" id="PTHR12867">
    <property type="entry name" value="GLYCOSYL TRANSFERASE-RELATED"/>
    <property type="match status" value="1"/>
</dbReference>
<proteinExistence type="inferred from homology"/>
<dbReference type="eggNOG" id="KOG3349">
    <property type="taxonomic scope" value="Eukaryota"/>
</dbReference>
<organism evidence="9 10">
    <name type="scientific">Trichomonas vaginalis (strain ATCC PRA-98 / G3)</name>
    <dbReference type="NCBI Taxonomy" id="412133"/>
    <lineage>
        <taxon>Eukaryota</taxon>
        <taxon>Metamonada</taxon>
        <taxon>Parabasalia</taxon>
        <taxon>Trichomonadida</taxon>
        <taxon>Trichomonadidae</taxon>
        <taxon>Trichomonas</taxon>
    </lineage>
</organism>
<dbReference type="Gene3D" id="3.40.50.2000">
    <property type="entry name" value="Glycogen Phosphorylase B"/>
    <property type="match status" value="1"/>
</dbReference>
<dbReference type="VEuPathDB" id="TrichDB:TVAG_183240"/>
<accession>A2D962</accession>
<sequence length="158" mass="17647">MGKTIVVTVGSTHFDALIKIIDSEEFINEAKKQGYDNIIAQIGAFEGEIKNLKNYQKYMKPNEMKESFAKADLVIGHAGAGTIMEVMALGKPLIVVVNDILMENHQTELASRLKEEGIITMSTTKQFMETFKQGNFDGHKLTMNAAPFVHKMDVYFQG</sequence>
<comment type="subcellular location">
    <subcellularLocation>
        <location evidence="1">Endoplasmic reticulum</location>
    </subcellularLocation>
</comment>
<dbReference type="KEGG" id="tva:5468647"/>
<evidence type="ECO:0000313" key="9">
    <source>
        <dbReference type="EMBL" id="EAY23088.1"/>
    </source>
</evidence>
<dbReference type="SMR" id="A2D962"/>
<evidence type="ECO:0000256" key="2">
    <source>
        <dbReference type="ARBA" id="ARBA00006962"/>
    </source>
</evidence>
<keyword evidence="7" id="KW-0256">Endoplasmic reticulum</keyword>
<dbReference type="GO" id="GO:0004577">
    <property type="term" value="F:N-acetylglucosaminyldiphosphodolichol N-acetylglucosaminyltransferase activity"/>
    <property type="evidence" value="ECO:0007669"/>
    <property type="project" value="UniProtKB-EC"/>
</dbReference>
<evidence type="ECO:0000313" key="10">
    <source>
        <dbReference type="Proteomes" id="UP000001542"/>
    </source>
</evidence>
<dbReference type="STRING" id="5722.A2D962"/>
<dbReference type="AlphaFoldDB" id="A2D962"/>
<dbReference type="OMA" id="YCKPSQL"/>
<reference evidence="9" key="1">
    <citation type="submission" date="2006-10" db="EMBL/GenBank/DDBJ databases">
        <authorList>
            <person name="Amadeo P."/>
            <person name="Zhao Q."/>
            <person name="Wortman J."/>
            <person name="Fraser-Liggett C."/>
            <person name="Carlton J."/>
        </authorList>
    </citation>
    <scope>NUCLEOTIDE SEQUENCE</scope>
    <source>
        <strain evidence="9">G3</strain>
    </source>
</reference>
<feature type="domain" description="Glycosyl transferase family 28 C-terminal" evidence="8">
    <location>
        <begin position="4"/>
        <end position="140"/>
    </location>
</feature>
<dbReference type="OrthoDB" id="20273at2759"/>
<dbReference type="VEuPathDB" id="TrichDB:TVAGG3_0529890"/>
<dbReference type="Pfam" id="PF04101">
    <property type="entry name" value="Glyco_tran_28_C"/>
    <property type="match status" value="1"/>
</dbReference>
<evidence type="ECO:0000256" key="5">
    <source>
        <dbReference type="ARBA" id="ARBA00022676"/>
    </source>
</evidence>
<dbReference type="InterPro" id="IPR007235">
    <property type="entry name" value="Glyco_trans_28_C"/>
</dbReference>
<dbReference type="InterPro" id="IPR039042">
    <property type="entry name" value="Alg13-like"/>
</dbReference>
<evidence type="ECO:0000256" key="1">
    <source>
        <dbReference type="ARBA" id="ARBA00004240"/>
    </source>
</evidence>
<dbReference type="SUPFAM" id="SSF53756">
    <property type="entry name" value="UDP-Glycosyltransferase/glycogen phosphorylase"/>
    <property type="match status" value="1"/>
</dbReference>
<dbReference type="GO" id="GO:0005783">
    <property type="term" value="C:endoplasmic reticulum"/>
    <property type="evidence" value="ECO:0007669"/>
    <property type="project" value="UniProtKB-SubCell"/>
</dbReference>
<evidence type="ECO:0000256" key="6">
    <source>
        <dbReference type="ARBA" id="ARBA00022679"/>
    </source>
</evidence>
<keyword evidence="6" id="KW-0808">Transferase</keyword>